<dbReference type="Gene3D" id="1.50.10.10">
    <property type="match status" value="1"/>
</dbReference>
<evidence type="ECO:0000256" key="4">
    <source>
        <dbReference type="ARBA" id="ARBA00022801"/>
    </source>
</evidence>
<dbReference type="InterPro" id="IPR036388">
    <property type="entry name" value="WH-like_DNA-bd_sf"/>
</dbReference>
<evidence type="ECO:0000259" key="9">
    <source>
        <dbReference type="Pfam" id="PF03636"/>
    </source>
</evidence>
<comment type="caution">
    <text evidence="10">The sequence shown here is derived from an EMBL/GenBank/DDBJ whole genome shotgun (WGS) entry which is preliminary data.</text>
</comment>
<dbReference type="Pfam" id="PF03633">
    <property type="entry name" value="Glyco_hydro_65C"/>
    <property type="match status" value="1"/>
</dbReference>
<dbReference type="PANTHER" id="PTHR11051">
    <property type="entry name" value="GLYCOSYL HYDROLASE-RELATED"/>
    <property type="match status" value="1"/>
</dbReference>
<feature type="region of interest" description="Disordered" evidence="6">
    <location>
        <begin position="257"/>
        <end position="288"/>
    </location>
</feature>
<comment type="catalytic activity">
    <reaction evidence="1">
        <text>alpha,alpha-trehalose + H2O = alpha-D-glucose + beta-D-glucose</text>
        <dbReference type="Rhea" id="RHEA:32675"/>
        <dbReference type="ChEBI" id="CHEBI:15377"/>
        <dbReference type="ChEBI" id="CHEBI:15903"/>
        <dbReference type="ChEBI" id="CHEBI:16551"/>
        <dbReference type="ChEBI" id="CHEBI:17925"/>
        <dbReference type="EC" id="3.2.1.28"/>
    </reaction>
</comment>
<evidence type="ECO:0000256" key="6">
    <source>
        <dbReference type="SAM" id="MobiDB-lite"/>
    </source>
</evidence>
<sequence>MATPGYTDAHRAFVQAFMARPVMTADDAKSLLAAIMTISEERQVFSGDVRNTDLANFISTINKALSPLDYEIRTTLHQGTNERYYALVNITSDPLTQLATTYTPDEISFIKRVLDMMFDTNNTSRQELMAVSSINISNLAKVSAEERRESLSQNSGAIQSLTMTAAESVAQSLVQQGWFEQAENGYYTLAPRGLMELKNWLPETYNDDGEEDEEDSRRPQKIKNCLGCKAIVTMKALEHRLLQTSLGGLAAATGDTDKVLKNNAGPSLTPNPSNPHKESQNTSETNDHIYPTRFENTTWDQAHWRLQTTYLDQGHYQSRPAIANGYIGLSVAAAGPFFDTDIPVNGDATSGWPLSTRRQTFGTVAGFYDLQPTIAGTNFPWLNQYGSESILSGIPHWSGILVDLNDNVNILNATVDHDTIANFTSTYDFKRGIVDWKYTWNPKERDDSFLIEYQLFAHRVAANVAVSQLSITSKRDVEVTIANALDGANAVRTTNAETGEDEDAIYSLVSPIGMPNVTAAVYAILDYPSNLTTSNRTIHHGKPYVYANVSSIAESAKVKLAAGKTATFTKYIGVASSDSFADPRKVAKEAAVDSRRMGYESLLRTHEREWRETFPDDSVDDFTDPKTGRLPENKDLVEAAIMAVVNPYYLLQNTVTQNARRAAGGAEIDKYSVPVGGLTSDAYGGMIFWDSDLWMQPGFVAAFPESAKTFSNYRVAMYQQALANAKTSFTSSKNKTYIPPDSAFYPWTSGRFGNCTGSGPCFDYEYHLNGDIGMELINDWVTTGDDEYFNHTLLPIYESIATGYASLVEKNGSTWTLTNMTDPDEYANHVDGGAYTMAMIGSTLRTANNLRKLFNREQNETWNDIANHIYIARDAESDITMEYTTMNGSVFVKQADVVLLPYPLGYTYNYSRERAMRDLDYYAWKQSPDGPGMTYAIFSIATNDIAPSGCPGYTYAQYSYQPYIRAPWFQFSEQMIDDASVNGGTHPAFPFLTGHGGANQVNLFGYLGYRQIPDLTLHVQPNIPPQIPNIAFRTFYWRGWPIKAESNYTHTVISRPADKKPLEHADRDFDNRPINVQVGNQANMTMYQLPVNGSIVVKNRQTGSVNTVPGDMVQCRATSSASSIVPGQFSISAVDGMASTKWQPVDASALSALSVELDESDVGTYIGGLRFDWAGEPPRMASVVLHDEHLKMLKARNESHMPQLPNIPALHRIDTRVIAVPVRC</sequence>
<dbReference type="FunFam" id="1.50.10.10:FF:000032">
    <property type="entry name" value="Vacuolar acid trehalase"/>
    <property type="match status" value="1"/>
</dbReference>
<dbReference type="AlphaFoldDB" id="A0A167V8N0"/>
<dbReference type="PANTHER" id="PTHR11051:SF8">
    <property type="entry name" value="PROTEIN-GLUCOSYLGALACTOSYLHYDROXYLYSINE GLUCOSIDASE"/>
    <property type="match status" value="1"/>
</dbReference>
<dbReference type="InterPro" id="IPR011513">
    <property type="entry name" value="Nse1"/>
</dbReference>
<evidence type="ECO:0000259" key="8">
    <source>
        <dbReference type="Pfam" id="PF03633"/>
    </source>
</evidence>
<evidence type="ECO:0000313" key="10">
    <source>
        <dbReference type="EMBL" id="KZZ87199.1"/>
    </source>
</evidence>
<dbReference type="InterPro" id="IPR011013">
    <property type="entry name" value="Gal_mutarotase_sf_dom"/>
</dbReference>
<evidence type="ECO:0000259" key="7">
    <source>
        <dbReference type="Pfam" id="PF03632"/>
    </source>
</evidence>
<dbReference type="EC" id="3.2.1.28" evidence="3"/>
<dbReference type="Proteomes" id="UP000242877">
    <property type="component" value="Unassembled WGS sequence"/>
</dbReference>
<dbReference type="GO" id="GO:0004555">
    <property type="term" value="F:alpha,alpha-trehalase activity"/>
    <property type="evidence" value="ECO:0007669"/>
    <property type="project" value="UniProtKB-EC"/>
</dbReference>
<dbReference type="GO" id="GO:0006281">
    <property type="term" value="P:DNA repair"/>
    <property type="evidence" value="ECO:0007669"/>
    <property type="project" value="InterPro"/>
</dbReference>
<reference evidence="10 11" key="1">
    <citation type="journal article" date="2016" name="Genome Biol. Evol.">
        <title>Divergent and convergent evolution of fungal pathogenicity.</title>
        <authorList>
            <person name="Shang Y."/>
            <person name="Xiao G."/>
            <person name="Zheng P."/>
            <person name="Cen K."/>
            <person name="Zhan S."/>
            <person name="Wang C."/>
        </authorList>
    </citation>
    <scope>NUCLEOTIDE SEQUENCE [LARGE SCALE GENOMIC DNA]</scope>
    <source>
        <strain evidence="10 11">ARSEF 7405</strain>
    </source>
</reference>
<protein>
    <recommendedName>
        <fullName evidence="3">alpha,alpha-trehalase</fullName>
        <ecNumber evidence="3">3.2.1.28</ecNumber>
    </recommendedName>
</protein>
<dbReference type="InterPro" id="IPR005195">
    <property type="entry name" value="Glyco_hydro_65_M"/>
</dbReference>
<evidence type="ECO:0000313" key="11">
    <source>
        <dbReference type="Proteomes" id="UP000242877"/>
    </source>
</evidence>
<dbReference type="EMBL" id="AZGZ01000037">
    <property type="protein sequence ID" value="KZZ87199.1"/>
    <property type="molecule type" value="Genomic_DNA"/>
</dbReference>
<dbReference type="Gene3D" id="2.70.98.40">
    <property type="entry name" value="Glycoside hydrolase, family 65, N-terminal domain"/>
    <property type="match status" value="1"/>
</dbReference>
<dbReference type="GO" id="GO:0030915">
    <property type="term" value="C:Smc5-Smc6 complex"/>
    <property type="evidence" value="ECO:0007669"/>
    <property type="project" value="InterPro"/>
</dbReference>
<dbReference type="Gene3D" id="3.90.1150.220">
    <property type="match status" value="1"/>
</dbReference>
<keyword evidence="4" id="KW-0378">Hydrolase</keyword>
<dbReference type="SUPFAM" id="SSF48208">
    <property type="entry name" value="Six-hairpin glycosidases"/>
    <property type="match status" value="1"/>
</dbReference>
<feature type="domain" description="Glycoside hydrolase family 65 N-terminal" evidence="9">
    <location>
        <begin position="312"/>
        <end position="578"/>
    </location>
</feature>
<feature type="domain" description="Glycoside hydrolase family 65 central catalytic" evidence="7">
    <location>
        <begin position="670"/>
        <end position="882"/>
    </location>
</feature>
<keyword evidence="5" id="KW-0325">Glycoprotein</keyword>
<keyword evidence="11" id="KW-1185">Reference proteome</keyword>
<dbReference type="InterPro" id="IPR008928">
    <property type="entry name" value="6-hairpin_glycosidase_sf"/>
</dbReference>
<evidence type="ECO:0000256" key="2">
    <source>
        <dbReference type="ARBA" id="ARBA00006768"/>
    </source>
</evidence>
<evidence type="ECO:0000256" key="1">
    <source>
        <dbReference type="ARBA" id="ARBA00001576"/>
    </source>
</evidence>
<gene>
    <name evidence="10" type="ORF">AAP_05838</name>
</gene>
<name>A0A167V8N0_9EURO</name>
<dbReference type="GO" id="GO:0005993">
    <property type="term" value="P:trehalose catabolic process"/>
    <property type="evidence" value="ECO:0007669"/>
    <property type="project" value="TreeGrafter"/>
</dbReference>
<dbReference type="Pfam" id="PF07574">
    <property type="entry name" value="SMC_Nse1"/>
    <property type="match status" value="1"/>
</dbReference>
<dbReference type="InterPro" id="IPR005196">
    <property type="entry name" value="Glyco_hydro_65_N"/>
</dbReference>
<dbReference type="InterPro" id="IPR005194">
    <property type="entry name" value="Glyco_hydro_65_C"/>
</dbReference>
<dbReference type="InterPro" id="IPR012341">
    <property type="entry name" value="6hp_glycosidase-like_sf"/>
</dbReference>
<dbReference type="Pfam" id="PF03632">
    <property type="entry name" value="Glyco_hydro_65m"/>
    <property type="match status" value="1"/>
</dbReference>
<organism evidence="10 11">
    <name type="scientific">Ascosphaera apis ARSEF 7405</name>
    <dbReference type="NCBI Taxonomy" id="392613"/>
    <lineage>
        <taxon>Eukaryota</taxon>
        <taxon>Fungi</taxon>
        <taxon>Dikarya</taxon>
        <taxon>Ascomycota</taxon>
        <taxon>Pezizomycotina</taxon>
        <taxon>Eurotiomycetes</taxon>
        <taxon>Eurotiomycetidae</taxon>
        <taxon>Onygenales</taxon>
        <taxon>Ascosphaeraceae</taxon>
        <taxon>Ascosphaera</taxon>
    </lineage>
</organism>
<dbReference type="GO" id="GO:0009277">
    <property type="term" value="C:fungal-type cell wall"/>
    <property type="evidence" value="ECO:0007669"/>
    <property type="project" value="TreeGrafter"/>
</dbReference>
<dbReference type="GO" id="GO:0030246">
    <property type="term" value="F:carbohydrate binding"/>
    <property type="evidence" value="ECO:0007669"/>
    <property type="project" value="InterPro"/>
</dbReference>
<comment type="similarity">
    <text evidence="2">Belongs to the glycosyl hydrolase 65 family.</text>
</comment>
<dbReference type="SUPFAM" id="SSF74650">
    <property type="entry name" value="Galactose mutarotase-like"/>
    <property type="match status" value="1"/>
</dbReference>
<dbReference type="OrthoDB" id="200349at2759"/>
<accession>A0A167V8N0</accession>
<feature type="domain" description="Glycoside hydrolase family 65 C-terminal" evidence="8">
    <location>
        <begin position="1016"/>
        <end position="1067"/>
    </location>
</feature>
<evidence type="ECO:0000256" key="5">
    <source>
        <dbReference type="ARBA" id="ARBA00023180"/>
    </source>
</evidence>
<dbReference type="Gene3D" id="1.10.10.10">
    <property type="entry name" value="Winged helix-like DNA-binding domain superfamily/Winged helix DNA-binding domain"/>
    <property type="match status" value="1"/>
</dbReference>
<dbReference type="InterPro" id="IPR037018">
    <property type="entry name" value="GH65_N"/>
</dbReference>
<dbReference type="Pfam" id="PF03636">
    <property type="entry name" value="Glyco_hydro_65N"/>
    <property type="match status" value="1"/>
</dbReference>
<dbReference type="VEuPathDB" id="FungiDB:AAP_05838"/>
<evidence type="ECO:0000256" key="3">
    <source>
        <dbReference type="ARBA" id="ARBA00012757"/>
    </source>
</evidence>
<proteinExistence type="inferred from homology"/>